<keyword evidence="3" id="KW-1185">Reference proteome</keyword>
<dbReference type="EMBL" id="JBFOLK010000012">
    <property type="protein sequence ID" value="KAL2471708.1"/>
    <property type="molecule type" value="Genomic_DNA"/>
</dbReference>
<dbReference type="AlphaFoldDB" id="A0ABD1Q678"/>
<evidence type="ECO:0008006" key="4">
    <source>
        <dbReference type="Google" id="ProtNLM"/>
    </source>
</evidence>
<accession>A0ABD1Q678</accession>
<comment type="caution">
    <text evidence="2">The sequence shown here is derived from an EMBL/GenBank/DDBJ whole genome shotgun (WGS) entry which is preliminary data.</text>
</comment>
<protein>
    <recommendedName>
        <fullName evidence="4">MSP domain-containing protein</fullName>
    </recommendedName>
</protein>
<proteinExistence type="predicted"/>
<evidence type="ECO:0000313" key="3">
    <source>
        <dbReference type="Proteomes" id="UP001604336"/>
    </source>
</evidence>
<organism evidence="2 3">
    <name type="scientific">Abeliophyllum distichum</name>
    <dbReference type="NCBI Taxonomy" id="126358"/>
    <lineage>
        <taxon>Eukaryota</taxon>
        <taxon>Viridiplantae</taxon>
        <taxon>Streptophyta</taxon>
        <taxon>Embryophyta</taxon>
        <taxon>Tracheophyta</taxon>
        <taxon>Spermatophyta</taxon>
        <taxon>Magnoliopsida</taxon>
        <taxon>eudicotyledons</taxon>
        <taxon>Gunneridae</taxon>
        <taxon>Pentapetalae</taxon>
        <taxon>asterids</taxon>
        <taxon>lamiids</taxon>
        <taxon>Lamiales</taxon>
        <taxon>Oleaceae</taxon>
        <taxon>Forsythieae</taxon>
        <taxon>Abeliophyllum</taxon>
    </lineage>
</organism>
<feature type="region of interest" description="Disordered" evidence="1">
    <location>
        <begin position="1"/>
        <end position="54"/>
    </location>
</feature>
<reference evidence="3" key="1">
    <citation type="submission" date="2024-07" db="EMBL/GenBank/DDBJ databases">
        <title>Two chromosome-level genome assemblies of Korean endemic species Abeliophyllum distichum and Forsythia ovata (Oleaceae).</title>
        <authorList>
            <person name="Jang H."/>
        </authorList>
    </citation>
    <scope>NUCLEOTIDE SEQUENCE [LARGE SCALE GENOMIC DNA]</scope>
</reference>
<dbReference type="Proteomes" id="UP001604336">
    <property type="component" value="Unassembled WGS sequence"/>
</dbReference>
<sequence>MANSTRMLDPESPPKPPDMVISEDEQPLDTPCIIPTSLTPPKSEPTSQNQNQITAGTVASSTVLPERSVRKSFASILQASPDSTCHQFMAKEPYLHRGEPALVILLMRRPFLAEPFKFTLVGKFSHGKPKMVKVEDTLVNTIVTQASKPFVTPALRPTVAPTTKPVVVLTNKHVDTLVFIVDRAEKGKKKEVVVEVPRQWVPVASSSLVVAIPPLVVYVGPTCQPTPGIPTTVASKPFHDDGFSIHC</sequence>
<name>A0ABD1Q678_9LAMI</name>
<gene>
    <name evidence="2" type="ORF">Adt_39844</name>
</gene>
<feature type="compositionally biased region" description="Polar residues" evidence="1">
    <location>
        <begin position="36"/>
        <end position="54"/>
    </location>
</feature>
<evidence type="ECO:0000256" key="1">
    <source>
        <dbReference type="SAM" id="MobiDB-lite"/>
    </source>
</evidence>
<evidence type="ECO:0000313" key="2">
    <source>
        <dbReference type="EMBL" id="KAL2471708.1"/>
    </source>
</evidence>